<dbReference type="AlphaFoldDB" id="A0A0S4KGB3"/>
<reference evidence="3" key="1">
    <citation type="submission" date="2015-09" db="EMBL/GenBank/DDBJ databases">
        <authorList>
            <consortium name="Pathogen Informatics"/>
        </authorList>
    </citation>
    <scope>NUCLEOTIDE SEQUENCE [LARGE SCALE GENOMIC DNA]</scope>
    <source>
        <strain evidence="3">Lake Konstanz</strain>
    </source>
</reference>
<evidence type="ECO:0000313" key="2">
    <source>
        <dbReference type="EMBL" id="CUI14738.1"/>
    </source>
</evidence>
<name>A0A0S4KGB3_BODSA</name>
<proteinExistence type="predicted"/>
<organism evidence="2 3">
    <name type="scientific">Bodo saltans</name>
    <name type="common">Flagellated protozoan</name>
    <dbReference type="NCBI Taxonomy" id="75058"/>
    <lineage>
        <taxon>Eukaryota</taxon>
        <taxon>Discoba</taxon>
        <taxon>Euglenozoa</taxon>
        <taxon>Kinetoplastea</taxon>
        <taxon>Metakinetoplastina</taxon>
        <taxon>Eubodonida</taxon>
        <taxon>Bodonidae</taxon>
        <taxon>Bodo</taxon>
    </lineage>
</organism>
<evidence type="ECO:0000256" key="1">
    <source>
        <dbReference type="SAM" id="Phobius"/>
    </source>
</evidence>
<sequence length="117" mass="12457">MNNVLRIVLHPASSVVVAALIVSLVLHAAVTSKVLFVFFGVLLYMCLRPGARRNNGLWRVLSQSSGTKHASHGSKSGDFSSTSAASPQLEALRGNCVVVSIPVNHSIDILDSSFTQQ</sequence>
<protein>
    <submittedName>
        <fullName evidence="2">Membrane-associated protein, putative</fullName>
    </submittedName>
</protein>
<feature type="transmembrane region" description="Helical" evidence="1">
    <location>
        <begin position="7"/>
        <end position="28"/>
    </location>
</feature>
<keyword evidence="1" id="KW-0472">Membrane</keyword>
<dbReference type="EMBL" id="CYKH01001608">
    <property type="protein sequence ID" value="CUI14738.1"/>
    <property type="molecule type" value="Genomic_DNA"/>
</dbReference>
<evidence type="ECO:0000313" key="3">
    <source>
        <dbReference type="Proteomes" id="UP000051952"/>
    </source>
</evidence>
<keyword evidence="1" id="KW-0812">Transmembrane</keyword>
<keyword evidence="1" id="KW-1133">Transmembrane helix</keyword>
<keyword evidence="3" id="KW-1185">Reference proteome</keyword>
<dbReference type="VEuPathDB" id="TriTrypDB:BSAL_13250"/>
<dbReference type="Proteomes" id="UP000051952">
    <property type="component" value="Unassembled WGS sequence"/>
</dbReference>
<gene>
    <name evidence="2" type="ORF">BSAL_13250</name>
</gene>
<accession>A0A0S4KGB3</accession>
<feature type="transmembrane region" description="Helical" evidence="1">
    <location>
        <begin position="34"/>
        <end position="51"/>
    </location>
</feature>